<dbReference type="CDD" id="cd11542">
    <property type="entry name" value="NTP-PPase_u5"/>
    <property type="match status" value="1"/>
</dbReference>
<dbReference type="eggNOG" id="COG1694">
    <property type="taxonomic scope" value="Bacteria"/>
</dbReference>
<keyword evidence="2" id="KW-1185">Reference proteome</keyword>
<dbReference type="Gene3D" id="1.10.287.1080">
    <property type="entry name" value="MazG-like"/>
    <property type="match status" value="1"/>
</dbReference>
<organism evidence="1 2">
    <name type="scientific">Methylorubrum extorquens (strain ATCC 14718 / DSM 1338 / JCM 2805 / NCIMB 9133 / AM1)</name>
    <name type="common">Methylobacterium extorquens</name>
    <dbReference type="NCBI Taxonomy" id="272630"/>
    <lineage>
        <taxon>Bacteria</taxon>
        <taxon>Pseudomonadati</taxon>
        <taxon>Pseudomonadota</taxon>
        <taxon>Alphaproteobacteria</taxon>
        <taxon>Hyphomicrobiales</taxon>
        <taxon>Methylobacteriaceae</taxon>
        <taxon>Methylorubrum</taxon>
    </lineage>
</organism>
<accession>C5B0S4</accession>
<dbReference type="HOGENOM" id="CLU_151255_0_0_5"/>
<dbReference type="AlphaFoldDB" id="C5B0S4"/>
<name>C5B0S4_METEA</name>
<evidence type="ECO:0000313" key="1">
    <source>
        <dbReference type="EMBL" id="ACS41661.1"/>
    </source>
</evidence>
<gene>
    <name evidence="1" type="ordered locus">MexAM1_META1p3981</name>
</gene>
<evidence type="ECO:0000313" key="2">
    <source>
        <dbReference type="Proteomes" id="UP000009081"/>
    </source>
</evidence>
<protein>
    <recommendedName>
        <fullName evidence="3">MazG nucleotide pyrophosphohydrolase</fullName>
    </recommendedName>
</protein>
<dbReference type="EMBL" id="CP001510">
    <property type="protein sequence ID" value="ACS41661.1"/>
    <property type="molecule type" value="Genomic_DNA"/>
</dbReference>
<dbReference type="KEGG" id="mea:Mex_1p3981"/>
<dbReference type="Proteomes" id="UP000009081">
    <property type="component" value="Chromosome"/>
</dbReference>
<reference evidence="1 2" key="1">
    <citation type="journal article" date="2009" name="PLoS ONE">
        <title>Methylobacterium genome sequences: a reference blueprint to investigate microbial metabolism of C1 compounds from natural and industrial sources.</title>
        <authorList>
            <person name="Vuilleumier S."/>
            <person name="Chistoserdova L."/>
            <person name="Lee M.-C."/>
            <person name="Bringel F."/>
            <person name="Lajus A."/>
            <person name="Zhou Y."/>
            <person name="Gourion B."/>
            <person name="Barbe V."/>
            <person name="Chang J."/>
            <person name="Cruveiller S."/>
            <person name="Dossat C."/>
            <person name="Gillett W."/>
            <person name="Gruffaz C."/>
            <person name="Haugen E."/>
            <person name="Hourcade E."/>
            <person name="Levy R."/>
            <person name="Mangenot S."/>
            <person name="Muller E."/>
            <person name="Nadalig T."/>
            <person name="Pagni M."/>
            <person name="Penny C."/>
            <person name="Peyraud R."/>
            <person name="Robinson D.G."/>
            <person name="Roche D."/>
            <person name="Rouy Z."/>
            <person name="Saenampechek C."/>
            <person name="Salvignol G."/>
            <person name="Vallenet D."/>
            <person name="Wu Z."/>
            <person name="Marx C.J."/>
            <person name="Vorholt J.A."/>
            <person name="Olson M.V."/>
            <person name="Kaul R."/>
            <person name="Weissenbach J."/>
            <person name="Medigue C."/>
            <person name="Lidstrom M.E."/>
        </authorList>
    </citation>
    <scope>NUCLEOTIDE SEQUENCE [LARGE SCALE GENOMIC DNA]</scope>
    <source>
        <strain evidence="2">ATCC 14718 / DSM 1338 / JCM 2805 / NCIMB 9133 / AM1</strain>
    </source>
</reference>
<dbReference type="STRING" id="272630.MexAM1_META1p3981"/>
<dbReference type="SUPFAM" id="SSF101386">
    <property type="entry name" value="all-alpha NTP pyrophosphatases"/>
    <property type="match status" value="1"/>
</dbReference>
<sequence length="142" mass="15249">MNAMHGDFEMASAPANSDHVAPAVASLVEAAHGASLAAGWWHDQQTGALYEMTPAIVAQKLMLIVSEVSDAMEGHRKSLMDDKLPHRPMMEVELADAMIRIADLAGRLGFDLGGAVAEKMAFNRVRPDHKLEARQGVGGKAY</sequence>
<evidence type="ECO:0008006" key="3">
    <source>
        <dbReference type="Google" id="ProtNLM"/>
    </source>
</evidence>
<proteinExistence type="predicted"/>